<dbReference type="EMBL" id="KT007046">
    <property type="protein sequence ID" value="AKQ04666.1"/>
    <property type="molecule type" value="Genomic_DNA"/>
</dbReference>
<dbReference type="GO" id="GO:0106310">
    <property type="term" value="F:protein serine kinase activity"/>
    <property type="evidence" value="ECO:0007669"/>
    <property type="project" value="RHEA"/>
</dbReference>
<dbReference type="PANTHER" id="PTHR43289">
    <property type="entry name" value="MITOGEN-ACTIVATED PROTEIN KINASE KINASE KINASE 20-RELATED"/>
    <property type="match status" value="1"/>
</dbReference>
<keyword evidence="3 13" id="KW-0808">Transferase</keyword>
<dbReference type="AlphaFoldDB" id="A0A0H4T9R5"/>
<dbReference type="Pfam" id="PF00069">
    <property type="entry name" value="Pkinase"/>
    <property type="match status" value="1"/>
</dbReference>
<evidence type="ECO:0000259" key="12">
    <source>
        <dbReference type="PROSITE" id="PS50011"/>
    </source>
</evidence>
<feature type="domain" description="Protein kinase" evidence="12">
    <location>
        <begin position="42"/>
        <end position="309"/>
    </location>
</feature>
<dbReference type="FunFam" id="1.10.510.10:FF:000021">
    <property type="entry name" value="Serine/threonine protein kinase"/>
    <property type="match status" value="1"/>
</dbReference>
<evidence type="ECO:0000256" key="5">
    <source>
        <dbReference type="ARBA" id="ARBA00022777"/>
    </source>
</evidence>
<evidence type="ECO:0000313" key="13">
    <source>
        <dbReference type="EMBL" id="AKQ04666.1"/>
    </source>
</evidence>
<keyword evidence="6 9" id="KW-0067">ATP-binding</keyword>
<evidence type="ECO:0000256" key="9">
    <source>
        <dbReference type="PROSITE-ProRule" id="PRU10141"/>
    </source>
</evidence>
<evidence type="ECO:0000256" key="1">
    <source>
        <dbReference type="ARBA" id="ARBA00012513"/>
    </source>
</evidence>
<dbReference type="PROSITE" id="PS00108">
    <property type="entry name" value="PROTEIN_KINASE_ST"/>
    <property type="match status" value="1"/>
</dbReference>
<dbReference type="InterPro" id="IPR000719">
    <property type="entry name" value="Prot_kinase_dom"/>
</dbReference>
<comment type="catalytic activity">
    <reaction evidence="7">
        <text>L-threonyl-[protein] + ATP = O-phospho-L-threonyl-[protein] + ADP + H(+)</text>
        <dbReference type="Rhea" id="RHEA:46608"/>
        <dbReference type="Rhea" id="RHEA-COMP:11060"/>
        <dbReference type="Rhea" id="RHEA-COMP:11605"/>
        <dbReference type="ChEBI" id="CHEBI:15378"/>
        <dbReference type="ChEBI" id="CHEBI:30013"/>
        <dbReference type="ChEBI" id="CHEBI:30616"/>
        <dbReference type="ChEBI" id="CHEBI:61977"/>
        <dbReference type="ChEBI" id="CHEBI:456216"/>
        <dbReference type="EC" id="2.7.11.1"/>
    </reaction>
</comment>
<evidence type="ECO:0000256" key="4">
    <source>
        <dbReference type="ARBA" id="ARBA00022741"/>
    </source>
</evidence>
<evidence type="ECO:0000256" key="2">
    <source>
        <dbReference type="ARBA" id="ARBA00022527"/>
    </source>
</evidence>
<feature type="region of interest" description="Disordered" evidence="10">
    <location>
        <begin position="346"/>
        <end position="372"/>
    </location>
</feature>
<dbReference type="GO" id="GO:0005524">
    <property type="term" value="F:ATP binding"/>
    <property type="evidence" value="ECO:0007669"/>
    <property type="project" value="UniProtKB-UniRule"/>
</dbReference>
<keyword evidence="5 13" id="KW-0418">Kinase</keyword>
<dbReference type="InterPro" id="IPR008271">
    <property type="entry name" value="Ser/Thr_kinase_AS"/>
</dbReference>
<proteinExistence type="predicted"/>
<dbReference type="CDD" id="cd14014">
    <property type="entry name" value="STKc_PknB_like"/>
    <property type="match status" value="1"/>
</dbReference>
<evidence type="ECO:0000256" key="8">
    <source>
        <dbReference type="ARBA" id="ARBA00048679"/>
    </source>
</evidence>
<reference evidence="13" key="1">
    <citation type="journal article" date="2015" name="ISME J.">
        <title>Aquifer environment selects for microbial species cohorts in sediment and groundwater.</title>
        <authorList>
            <person name="Hug L.A."/>
            <person name="Thomas B.C."/>
            <person name="Brown C.T."/>
            <person name="Frischkorn K.R."/>
            <person name="Williams K.H."/>
            <person name="Tringe S.G."/>
            <person name="Banfield J.F."/>
        </authorList>
    </citation>
    <scope>NUCLEOTIDE SEQUENCE</scope>
</reference>
<dbReference type="EC" id="2.7.11.1" evidence="1"/>
<keyword evidence="11" id="KW-0472">Membrane</keyword>
<keyword evidence="11" id="KW-1133">Transmembrane helix</keyword>
<evidence type="ECO:0000256" key="3">
    <source>
        <dbReference type="ARBA" id="ARBA00022679"/>
    </source>
</evidence>
<evidence type="ECO:0000256" key="7">
    <source>
        <dbReference type="ARBA" id="ARBA00047899"/>
    </source>
</evidence>
<evidence type="ECO:0000256" key="11">
    <source>
        <dbReference type="SAM" id="Phobius"/>
    </source>
</evidence>
<organism evidence="13">
    <name type="scientific">uncultured Gemmatimonadetes bacterium Rifle_16ft_4_minimus_7</name>
    <dbReference type="NCBI Taxonomy" id="1665098"/>
    <lineage>
        <taxon>Bacteria</taxon>
        <taxon>Pseudomonadati</taxon>
        <taxon>Gemmatimonadota</taxon>
        <taxon>environmental samples</taxon>
    </lineage>
</organism>
<feature type="transmembrane region" description="Helical" evidence="11">
    <location>
        <begin position="377"/>
        <end position="399"/>
    </location>
</feature>
<comment type="catalytic activity">
    <reaction evidence="8">
        <text>L-seryl-[protein] + ATP = O-phospho-L-seryl-[protein] + ADP + H(+)</text>
        <dbReference type="Rhea" id="RHEA:17989"/>
        <dbReference type="Rhea" id="RHEA-COMP:9863"/>
        <dbReference type="Rhea" id="RHEA-COMP:11604"/>
        <dbReference type="ChEBI" id="CHEBI:15378"/>
        <dbReference type="ChEBI" id="CHEBI:29999"/>
        <dbReference type="ChEBI" id="CHEBI:30616"/>
        <dbReference type="ChEBI" id="CHEBI:83421"/>
        <dbReference type="ChEBI" id="CHEBI:456216"/>
        <dbReference type="EC" id="2.7.11.1"/>
    </reaction>
</comment>
<accession>A0A0H4T9R5</accession>
<dbReference type="GO" id="GO:0004674">
    <property type="term" value="F:protein serine/threonine kinase activity"/>
    <property type="evidence" value="ECO:0007669"/>
    <property type="project" value="UniProtKB-KW"/>
</dbReference>
<dbReference type="SMART" id="SM00220">
    <property type="entry name" value="S_TKc"/>
    <property type="match status" value="1"/>
</dbReference>
<dbReference type="PANTHER" id="PTHR43289:SF6">
    <property type="entry name" value="SERINE_THREONINE-PROTEIN KINASE NEKL-3"/>
    <property type="match status" value="1"/>
</dbReference>
<evidence type="ECO:0000256" key="6">
    <source>
        <dbReference type="ARBA" id="ARBA00022840"/>
    </source>
</evidence>
<dbReference type="SUPFAM" id="SSF56112">
    <property type="entry name" value="Protein kinase-like (PK-like)"/>
    <property type="match status" value="1"/>
</dbReference>
<feature type="region of interest" description="Disordered" evidence="10">
    <location>
        <begin position="405"/>
        <end position="465"/>
    </location>
</feature>
<dbReference type="InterPro" id="IPR011009">
    <property type="entry name" value="Kinase-like_dom_sf"/>
</dbReference>
<name>A0A0H4T9R5_9BACT</name>
<feature type="binding site" evidence="9">
    <location>
        <position position="71"/>
    </location>
    <ligand>
        <name>ATP</name>
        <dbReference type="ChEBI" id="CHEBI:30616"/>
    </ligand>
</feature>
<keyword evidence="4 9" id="KW-0547">Nucleotide-binding</keyword>
<dbReference type="Gene3D" id="3.30.200.20">
    <property type="entry name" value="Phosphorylase Kinase, domain 1"/>
    <property type="match status" value="1"/>
</dbReference>
<dbReference type="Gene3D" id="1.10.510.10">
    <property type="entry name" value="Transferase(Phosphotransferase) domain 1"/>
    <property type="match status" value="1"/>
</dbReference>
<sequence>MKLCPTCGNQWPDEQKFCPNDGSALKTAGTTDLVGSVIAGNYHIEKKLGEGGMGAVYLGQHVKMGRKSAIKVMTQSMANDPDAIARFNREATNAARINHPNVCAIYDFGETRDGLIYLAMEFIEGESLSDLLEREGALPPKRAASIFQQVGDALQAAHDLGIVHRDLKPDNIMLTKGRGGADVVKVVDFGIAKAVGGEEGQKVTKTGLVVGTPEYMSPEQLAGDKLDGRSDIYSLALVLYRMLTGTLPFQADSAQEVMIKRLTDEPVPLNAAGSGLTFPDQLQAVLDRALQRMPGERYGSAAEMARDVTQAVGDMADTAPAVDTEGATQIISATPSAGATVAATRVAGPGAPKPRARTPDTPAVAAAPPAPAKKKPVMAIAATVAVIALGGGTAAVVMISGGATRTPSVTPDTAQQRAASDPSQTQRPAAGRDLTQRRQTTDPQTTTIPPKDTTTARVEPLPERGIPVSVGDATDRLYAVLDHFSLAGNTPAPIASAAMDTALAYYNAPGIPAKARALAAYIVSQSEGALENKSEALRWARIAVDLDSSNKSYQANLSGLSRPPQ</sequence>
<dbReference type="FunFam" id="3.30.200.20:FF:000035">
    <property type="entry name" value="Serine/threonine protein kinase Stk1"/>
    <property type="match status" value="1"/>
</dbReference>
<keyword evidence="11" id="KW-0812">Transmembrane</keyword>
<dbReference type="InterPro" id="IPR017441">
    <property type="entry name" value="Protein_kinase_ATP_BS"/>
</dbReference>
<keyword evidence="2 13" id="KW-0723">Serine/threonine-protein kinase</keyword>
<dbReference type="PROSITE" id="PS50011">
    <property type="entry name" value="PROTEIN_KINASE_DOM"/>
    <property type="match status" value="1"/>
</dbReference>
<protein>
    <recommendedName>
        <fullName evidence="1">non-specific serine/threonine protein kinase</fullName>
        <ecNumber evidence="1">2.7.11.1</ecNumber>
    </recommendedName>
</protein>
<feature type="compositionally biased region" description="Low complexity" evidence="10">
    <location>
        <begin position="441"/>
        <end position="455"/>
    </location>
</feature>
<evidence type="ECO:0000256" key="10">
    <source>
        <dbReference type="SAM" id="MobiDB-lite"/>
    </source>
</evidence>
<feature type="compositionally biased region" description="Polar residues" evidence="10">
    <location>
        <begin position="405"/>
        <end position="427"/>
    </location>
</feature>
<dbReference type="PROSITE" id="PS00107">
    <property type="entry name" value="PROTEIN_KINASE_ATP"/>
    <property type="match status" value="1"/>
</dbReference>